<keyword evidence="3" id="KW-0548">Nucleotidyltransferase</keyword>
<sequence length="339" mass="36842">MGRLKIAIGLLCMSMVVLGMVVQFHPLGPRGLWPRSIQAATWISAFFVGVCWMVCPWPGRRWAIAFVFWADAATAIAAAMCSSPASRLGATNHMALIGIFAAFVLGWRVLVGHCVFASIAITAITLWNVHADAATLFGQYIYNAPAFSNVVLLPIIIQTVIEGGRRALWGTAFEAHRDPLTGLLNRRGVQSAIDYTLGSGRQPTAVMAVAVLDIDRFKQLNDNYGHGAGDSTLKAVADALLANIRRNDLAARVGGDEFMVVAFLHGARDVEQAVQRVRCLRPKVGDLKVSLSVGVAWAFMGEPDFNFDSLARQADLRLYENKRQRSGSAETLRLASSEE</sequence>
<feature type="transmembrane region" description="Helical" evidence="1">
    <location>
        <begin position="94"/>
        <end position="127"/>
    </location>
</feature>
<reference evidence="3 4" key="1">
    <citation type="journal article" date="2019" name="Sci. Rep.">
        <title>Extended insight into the Mycobacterium chelonae-abscessus complex through whole genome sequencing of Mycobacterium salmoniphilum outbreak and Mycobacterium salmoniphilum-like strains.</title>
        <authorList>
            <person name="Behra P.R.K."/>
            <person name="Das S."/>
            <person name="Pettersson B.M.F."/>
            <person name="Shirreff L."/>
            <person name="DuCote T."/>
            <person name="Jacobsson K.G."/>
            <person name="Ennis D.G."/>
            <person name="Kirsebom L.A."/>
        </authorList>
    </citation>
    <scope>NUCLEOTIDE SEQUENCE [LARGE SCALE GENOMIC DNA]</scope>
    <source>
        <strain evidence="3 4">CCUG 63697</strain>
    </source>
</reference>
<evidence type="ECO:0000259" key="2">
    <source>
        <dbReference type="PROSITE" id="PS50887"/>
    </source>
</evidence>
<gene>
    <name evidence="3" type="primary">dosC</name>
    <name evidence="3" type="ORF">CCUG63697_03218</name>
</gene>
<dbReference type="CDD" id="cd01949">
    <property type="entry name" value="GGDEF"/>
    <property type="match status" value="1"/>
</dbReference>
<protein>
    <submittedName>
        <fullName evidence="3">Diguanylate cyclase DosC</fullName>
        <ecNumber evidence="3">2.7.7.65</ecNumber>
    </submittedName>
</protein>
<feature type="transmembrane region" description="Helical" evidence="1">
    <location>
        <begin position="63"/>
        <end position="82"/>
    </location>
</feature>
<dbReference type="EC" id="2.7.7.65" evidence="3"/>
<dbReference type="Proteomes" id="UP000295165">
    <property type="component" value="Unassembled WGS sequence"/>
</dbReference>
<dbReference type="SMART" id="SM00267">
    <property type="entry name" value="GGDEF"/>
    <property type="match status" value="1"/>
</dbReference>
<feature type="transmembrane region" description="Helical" evidence="1">
    <location>
        <begin position="6"/>
        <end position="27"/>
    </location>
</feature>
<feature type="transmembrane region" description="Helical" evidence="1">
    <location>
        <begin position="139"/>
        <end position="157"/>
    </location>
</feature>
<dbReference type="PROSITE" id="PS50887">
    <property type="entry name" value="GGDEF"/>
    <property type="match status" value="1"/>
</dbReference>
<name>A0A4R8R3D0_9MYCO</name>
<proteinExistence type="predicted"/>
<dbReference type="NCBIfam" id="TIGR00254">
    <property type="entry name" value="GGDEF"/>
    <property type="match status" value="1"/>
</dbReference>
<dbReference type="SUPFAM" id="SSF55073">
    <property type="entry name" value="Nucleotide cyclase"/>
    <property type="match status" value="1"/>
</dbReference>
<evidence type="ECO:0000313" key="3">
    <source>
        <dbReference type="EMBL" id="TDZ48689.1"/>
    </source>
</evidence>
<keyword evidence="4" id="KW-1185">Reference proteome</keyword>
<keyword evidence="1" id="KW-0812">Transmembrane</keyword>
<dbReference type="PANTHER" id="PTHR45138:SF9">
    <property type="entry name" value="DIGUANYLATE CYCLASE DGCM-RELATED"/>
    <property type="match status" value="1"/>
</dbReference>
<dbReference type="InterPro" id="IPR000160">
    <property type="entry name" value="GGDEF_dom"/>
</dbReference>
<evidence type="ECO:0000256" key="1">
    <source>
        <dbReference type="SAM" id="Phobius"/>
    </source>
</evidence>
<dbReference type="InterPro" id="IPR050469">
    <property type="entry name" value="Diguanylate_Cyclase"/>
</dbReference>
<dbReference type="PANTHER" id="PTHR45138">
    <property type="entry name" value="REGULATORY COMPONENTS OF SENSORY TRANSDUCTION SYSTEM"/>
    <property type="match status" value="1"/>
</dbReference>
<comment type="caution">
    <text evidence="3">The sequence shown here is derived from an EMBL/GenBank/DDBJ whole genome shotgun (WGS) entry which is preliminary data.</text>
</comment>
<keyword evidence="1" id="KW-0472">Membrane</keyword>
<organism evidence="3 4">
    <name type="scientific">Mycobacteroides franklinii</name>
    <dbReference type="NCBI Taxonomy" id="948102"/>
    <lineage>
        <taxon>Bacteria</taxon>
        <taxon>Bacillati</taxon>
        <taxon>Actinomycetota</taxon>
        <taxon>Actinomycetes</taxon>
        <taxon>Mycobacteriales</taxon>
        <taxon>Mycobacteriaceae</taxon>
        <taxon>Mycobacteroides</taxon>
    </lineage>
</organism>
<dbReference type="InterPro" id="IPR029787">
    <property type="entry name" value="Nucleotide_cyclase"/>
</dbReference>
<dbReference type="Pfam" id="PF00990">
    <property type="entry name" value="GGDEF"/>
    <property type="match status" value="1"/>
</dbReference>
<dbReference type="EMBL" id="PECC01000028">
    <property type="protein sequence ID" value="TDZ48689.1"/>
    <property type="molecule type" value="Genomic_DNA"/>
</dbReference>
<accession>A0A4R8R3D0</accession>
<feature type="domain" description="GGDEF" evidence="2">
    <location>
        <begin position="205"/>
        <end position="336"/>
    </location>
</feature>
<keyword evidence="3" id="KW-0808">Transferase</keyword>
<dbReference type="GO" id="GO:0052621">
    <property type="term" value="F:diguanylate cyclase activity"/>
    <property type="evidence" value="ECO:0007669"/>
    <property type="project" value="UniProtKB-EC"/>
</dbReference>
<keyword evidence="1" id="KW-1133">Transmembrane helix</keyword>
<dbReference type="AlphaFoldDB" id="A0A4R8R3D0"/>
<evidence type="ECO:0000313" key="4">
    <source>
        <dbReference type="Proteomes" id="UP000295165"/>
    </source>
</evidence>
<dbReference type="RefSeq" id="WP_134050797.1">
    <property type="nucleotide sequence ID" value="NZ_PECB01000002.1"/>
</dbReference>
<dbReference type="InterPro" id="IPR043128">
    <property type="entry name" value="Rev_trsase/Diguanyl_cyclase"/>
</dbReference>
<dbReference type="Gene3D" id="3.30.70.270">
    <property type="match status" value="1"/>
</dbReference>
<feature type="transmembrane region" description="Helical" evidence="1">
    <location>
        <begin position="39"/>
        <end position="57"/>
    </location>
</feature>